<accession>I8W6R7</accession>
<proteinExistence type="predicted"/>
<comment type="caution">
    <text evidence="1">The sequence shown here is derived from an EMBL/GenBank/DDBJ whole genome shotgun (WGS) entry which is preliminary data.</text>
</comment>
<dbReference type="Proteomes" id="UP000005974">
    <property type="component" value="Unassembled WGS sequence"/>
</dbReference>
<evidence type="ECO:0000313" key="2">
    <source>
        <dbReference type="Proteomes" id="UP000005974"/>
    </source>
</evidence>
<name>I8W6R7_9BACT</name>
<evidence type="ECO:0000313" key="1">
    <source>
        <dbReference type="EMBL" id="EIY34310.1"/>
    </source>
</evidence>
<gene>
    <name evidence="1" type="ORF">HMPREF1064_02325</name>
</gene>
<sequence length="31" mass="3688">MIKMELEENLKSINQAEVAYLNEISFFRLLT</sequence>
<dbReference type="HOGENOM" id="CLU_3395022_0_0_10"/>
<reference evidence="1 2" key="1">
    <citation type="submission" date="2012-02" db="EMBL/GenBank/DDBJ databases">
        <title>The Genome Sequence of Bacteroides dorei CL02T12C06.</title>
        <authorList>
            <consortium name="The Broad Institute Genome Sequencing Platform"/>
            <person name="Earl A."/>
            <person name="Ward D."/>
            <person name="Feldgarden M."/>
            <person name="Gevers D."/>
            <person name="Zitomersky N.L."/>
            <person name="Coyne M.J."/>
            <person name="Comstock L.E."/>
            <person name="Young S.K."/>
            <person name="Zeng Q."/>
            <person name="Gargeya S."/>
            <person name="Fitzgerald M."/>
            <person name="Haas B."/>
            <person name="Abouelleil A."/>
            <person name="Alvarado L."/>
            <person name="Arachchi H.M."/>
            <person name="Berlin A."/>
            <person name="Chapman S.B."/>
            <person name="Gearin G."/>
            <person name="Goldberg J."/>
            <person name="Griggs A."/>
            <person name="Gujja S."/>
            <person name="Hansen M."/>
            <person name="Heiman D."/>
            <person name="Howarth C."/>
            <person name="Larimer J."/>
            <person name="Lui A."/>
            <person name="MacDonald P.J.P."/>
            <person name="McCowen C."/>
            <person name="Montmayeur A."/>
            <person name="Murphy C."/>
            <person name="Neiman D."/>
            <person name="Pearson M."/>
            <person name="Priest M."/>
            <person name="Roberts A."/>
            <person name="Saif S."/>
            <person name="Shea T."/>
            <person name="Sisk P."/>
            <person name="Stolte C."/>
            <person name="Sykes S."/>
            <person name="Wortman J."/>
            <person name="Nusbaum C."/>
            <person name="Birren B."/>
        </authorList>
    </citation>
    <scope>NUCLEOTIDE SEQUENCE [LARGE SCALE GENOMIC DNA]</scope>
    <source>
        <strain evidence="1 2">CL02T12C06</strain>
    </source>
</reference>
<protein>
    <submittedName>
        <fullName evidence="1">Uncharacterized protein</fullName>
    </submittedName>
</protein>
<organism evidence="1 2">
    <name type="scientific">Phocaeicola dorei CL02T12C06</name>
    <dbReference type="NCBI Taxonomy" id="997876"/>
    <lineage>
        <taxon>Bacteria</taxon>
        <taxon>Pseudomonadati</taxon>
        <taxon>Bacteroidota</taxon>
        <taxon>Bacteroidia</taxon>
        <taxon>Bacteroidales</taxon>
        <taxon>Bacteroidaceae</taxon>
        <taxon>Phocaeicola</taxon>
    </lineage>
</organism>
<dbReference type="AlphaFoldDB" id="I8W6R7"/>
<keyword evidence="2" id="KW-1185">Reference proteome</keyword>
<dbReference type="EMBL" id="AGXJ01000037">
    <property type="protein sequence ID" value="EIY34310.1"/>
    <property type="molecule type" value="Genomic_DNA"/>
</dbReference>